<comment type="caution">
    <text evidence="1">The sequence shown here is derived from an EMBL/GenBank/DDBJ whole genome shotgun (WGS) entry which is preliminary data.</text>
</comment>
<accession>A0ABV3NGW6</accession>
<dbReference type="RefSeq" id="WP_367387791.1">
    <property type="nucleotide sequence ID" value="NZ_JBDGII010000008.1"/>
</dbReference>
<keyword evidence="2" id="KW-1185">Reference proteome</keyword>
<protein>
    <submittedName>
        <fullName evidence="1">Uncharacterized protein</fullName>
    </submittedName>
</protein>
<dbReference type="EMBL" id="JBDGII010000008">
    <property type="protein sequence ID" value="MEW7078299.1"/>
    <property type="molecule type" value="Genomic_DNA"/>
</dbReference>
<evidence type="ECO:0000313" key="2">
    <source>
        <dbReference type="Proteomes" id="UP001555176"/>
    </source>
</evidence>
<evidence type="ECO:0000313" key="1">
    <source>
        <dbReference type="EMBL" id="MEW7078299.1"/>
    </source>
</evidence>
<organism evidence="1 2">
    <name type="scientific">Heyndrickxia faecalis</name>
    <dbReference type="NCBI Taxonomy" id="2824910"/>
    <lineage>
        <taxon>Bacteria</taxon>
        <taxon>Bacillati</taxon>
        <taxon>Bacillota</taxon>
        <taxon>Bacilli</taxon>
        <taxon>Bacillales</taxon>
        <taxon>Bacillaceae</taxon>
        <taxon>Heyndrickxia</taxon>
    </lineage>
</organism>
<reference evidence="1 2" key="1">
    <citation type="submission" date="2024-04" db="EMBL/GenBank/DDBJ databases">
        <title>Bacterial genomes from commercial probiotics.</title>
        <authorList>
            <person name="Brady R."/>
            <person name="Call G.B."/>
            <person name="Chaston J.M."/>
        </authorList>
    </citation>
    <scope>NUCLEOTIDE SEQUENCE [LARGE SCALE GENOMIC DNA]</scope>
    <source>
        <strain evidence="2">gbc_m</strain>
    </source>
</reference>
<name>A0ABV3NGW6_9BACI</name>
<sequence length="71" mass="8206">VTKPCQNIRPASSNYLNYYIFSRIFGGGIVKLSRKIFTPQSWMKGKASRTIKLKSWASRSIRQKKEEPDLV</sequence>
<feature type="non-terminal residue" evidence="1">
    <location>
        <position position="1"/>
    </location>
</feature>
<proteinExistence type="predicted"/>
<gene>
    <name evidence="1" type="ORF">ABC651_04450</name>
</gene>
<dbReference type="Proteomes" id="UP001555176">
    <property type="component" value="Unassembled WGS sequence"/>
</dbReference>